<keyword evidence="2" id="KW-1185">Reference proteome</keyword>
<proteinExistence type="predicted"/>
<dbReference type="PANTHER" id="PTHR42034:SF1">
    <property type="entry name" value="CONDENSATION DOMAIN-CONTAINING PROTEIN"/>
    <property type="match status" value="1"/>
</dbReference>
<sequence>MAEYSFRSTDGKTYKRNLHGFEALCNSYALHDFLLSFTGSAEVQLSNASGTPVSHEKVVSCLRAAWILLRYRVPGVALRMTYQPKDLSWTVFYDVPLGSEDIDTWVSQTLFWRETRPGCLVHELDEKWEFTHGEYPLRLLASPVGAGRYILSLSGPHGMMDGRMSMILLNELIGSLHTQIYESATVDLKAIKWGGEIARLASTGAVLTGLDMNSNTEPAAQEEELVSEKIGFSTRLSTGTSTLTQVPFLPPFVENKDRTHDVAMRLVVFDDARTLALRQKCRENHTTVTIAVDAIFACAQAEAILASAATIGGAHYTSTVEAYNKALHWFMPLSCKDQRPSWPTSSSIDHPEGTTLFGTDGFALQANIDIIRDAIGFSVDGKSFNRCDKEFFWSSVIKEIAAAHEIPKKDLTGYVQREREKQGMCKTFHPSSMMVKLPISSSIGDFDHLGLFGRYLPSSTSPTKVHRVLFRARPLTPTMTNIFYQYDGRLNCSLLAAAQWYSPPEMDEMETALRNWFDLVIGTG</sequence>
<dbReference type="Gene3D" id="3.30.559.10">
    <property type="entry name" value="Chloramphenicol acetyltransferase-like domain"/>
    <property type="match status" value="1"/>
</dbReference>
<dbReference type="Proteomes" id="UP001163828">
    <property type="component" value="Unassembled WGS sequence"/>
</dbReference>
<organism evidence="1 2">
    <name type="scientific">Lentinula boryana</name>
    <dbReference type="NCBI Taxonomy" id="40481"/>
    <lineage>
        <taxon>Eukaryota</taxon>
        <taxon>Fungi</taxon>
        <taxon>Dikarya</taxon>
        <taxon>Basidiomycota</taxon>
        <taxon>Agaricomycotina</taxon>
        <taxon>Agaricomycetes</taxon>
        <taxon>Agaricomycetidae</taxon>
        <taxon>Agaricales</taxon>
        <taxon>Marasmiineae</taxon>
        <taxon>Omphalotaceae</taxon>
        <taxon>Lentinula</taxon>
    </lineage>
</organism>
<dbReference type="InterPro" id="IPR023213">
    <property type="entry name" value="CAT-like_dom_sf"/>
</dbReference>
<gene>
    <name evidence="1" type="ORF">F5050DRAFT_365925</name>
</gene>
<protein>
    <submittedName>
        <fullName evidence="1">Uncharacterized protein</fullName>
    </submittedName>
</protein>
<accession>A0ABQ8QQ86</accession>
<evidence type="ECO:0000313" key="1">
    <source>
        <dbReference type="EMBL" id="KAJ4000679.1"/>
    </source>
</evidence>
<dbReference type="EMBL" id="MU790518">
    <property type="protein sequence ID" value="KAJ4000679.1"/>
    <property type="molecule type" value="Genomic_DNA"/>
</dbReference>
<reference evidence="1" key="1">
    <citation type="submission" date="2022-08" db="EMBL/GenBank/DDBJ databases">
        <authorList>
            <consortium name="DOE Joint Genome Institute"/>
            <person name="Min B."/>
            <person name="Riley R."/>
            <person name="Sierra-Patev S."/>
            <person name="Naranjo-Ortiz M."/>
            <person name="Looney B."/>
            <person name="Konkel Z."/>
            <person name="Slot J.C."/>
            <person name="Sakamoto Y."/>
            <person name="Steenwyk J.L."/>
            <person name="Rokas A."/>
            <person name="Carro J."/>
            <person name="Camarero S."/>
            <person name="Ferreira P."/>
            <person name="Molpeceres G."/>
            <person name="Ruiz-Duenas F.J."/>
            <person name="Serrano A."/>
            <person name="Henrissat B."/>
            <person name="Drula E."/>
            <person name="Hughes K.W."/>
            <person name="Mata J.L."/>
            <person name="Ishikawa N.K."/>
            <person name="Vargas-Isla R."/>
            <person name="Ushijima S."/>
            <person name="Smith C.A."/>
            <person name="Ahrendt S."/>
            <person name="Andreopoulos W."/>
            <person name="He G."/>
            <person name="Labutti K."/>
            <person name="Lipzen A."/>
            <person name="Ng V."/>
            <person name="Sandor L."/>
            <person name="Barry K."/>
            <person name="Martinez A.T."/>
            <person name="Xiao Y."/>
            <person name="Gibbons J.G."/>
            <person name="Terashima K."/>
            <person name="Hibbett D.S."/>
            <person name="Grigoriev I.V."/>
        </authorList>
    </citation>
    <scope>NUCLEOTIDE SEQUENCE</scope>
    <source>
        <strain evidence="1">TFB10827</strain>
    </source>
</reference>
<name>A0ABQ8QQ86_9AGAR</name>
<evidence type="ECO:0000313" key="2">
    <source>
        <dbReference type="Proteomes" id="UP001163828"/>
    </source>
</evidence>
<comment type="caution">
    <text evidence="1">The sequence shown here is derived from an EMBL/GenBank/DDBJ whole genome shotgun (WGS) entry which is preliminary data.</text>
</comment>
<dbReference type="PANTHER" id="PTHR42034">
    <property type="entry name" value="CHROMOSOME 7, WHOLE GENOME SHOTGUN SEQUENCE-RELATED"/>
    <property type="match status" value="1"/>
</dbReference>